<dbReference type="AlphaFoldDB" id="A0A4D9EL91"/>
<dbReference type="Proteomes" id="UP000297703">
    <property type="component" value="Unassembled WGS sequence"/>
</dbReference>
<organism evidence="1 2">
    <name type="scientific">Platysternon megacephalum</name>
    <name type="common">big-headed turtle</name>
    <dbReference type="NCBI Taxonomy" id="55544"/>
    <lineage>
        <taxon>Eukaryota</taxon>
        <taxon>Metazoa</taxon>
        <taxon>Chordata</taxon>
        <taxon>Craniata</taxon>
        <taxon>Vertebrata</taxon>
        <taxon>Euteleostomi</taxon>
        <taxon>Archelosauria</taxon>
        <taxon>Testudinata</taxon>
        <taxon>Testudines</taxon>
        <taxon>Cryptodira</taxon>
        <taxon>Durocryptodira</taxon>
        <taxon>Testudinoidea</taxon>
        <taxon>Platysternidae</taxon>
        <taxon>Platysternon</taxon>
    </lineage>
</organism>
<accession>A0A4D9EL91</accession>
<reference evidence="1 2" key="2">
    <citation type="submission" date="2019-04" db="EMBL/GenBank/DDBJ databases">
        <title>The genome sequence of big-headed turtle.</title>
        <authorList>
            <person name="Gong S."/>
        </authorList>
    </citation>
    <scope>NUCLEOTIDE SEQUENCE [LARGE SCALE GENOMIC DNA]</scope>
    <source>
        <strain evidence="1">DO16091913</strain>
        <tissue evidence="1">Muscle</tissue>
    </source>
</reference>
<gene>
    <name evidence="1" type="ORF">DR999_PMT05153</name>
</gene>
<sequence length="106" mass="12242">MSSLICIHRRFAVAHTQVSAHANANMQKHVCICDCNDQAFHGYQRVLVTVEGTNGKDKLYNVSNIARFSHIYSPERLFLPCHRHSLAIETHIREHVSYKIIFRLLL</sequence>
<dbReference type="EMBL" id="QXTE01000030">
    <property type="protein sequence ID" value="TFK11567.1"/>
    <property type="molecule type" value="Genomic_DNA"/>
</dbReference>
<proteinExistence type="predicted"/>
<evidence type="ECO:0000313" key="2">
    <source>
        <dbReference type="Proteomes" id="UP000297703"/>
    </source>
</evidence>
<reference evidence="1 2" key="1">
    <citation type="submission" date="2019-04" db="EMBL/GenBank/DDBJ databases">
        <title>Draft genome of the big-headed turtle Platysternon megacephalum.</title>
        <authorList>
            <person name="Gong S."/>
        </authorList>
    </citation>
    <scope>NUCLEOTIDE SEQUENCE [LARGE SCALE GENOMIC DNA]</scope>
    <source>
        <strain evidence="1">DO16091913</strain>
        <tissue evidence="1">Muscle</tissue>
    </source>
</reference>
<evidence type="ECO:0000313" key="1">
    <source>
        <dbReference type="EMBL" id="TFK11567.1"/>
    </source>
</evidence>
<comment type="caution">
    <text evidence="1">The sequence shown here is derived from an EMBL/GenBank/DDBJ whole genome shotgun (WGS) entry which is preliminary data.</text>
</comment>
<protein>
    <submittedName>
        <fullName evidence="1">Major facilitator superfamily domain-containing protein 1</fullName>
    </submittedName>
</protein>
<name>A0A4D9EL91_9SAUR</name>
<keyword evidence="2" id="KW-1185">Reference proteome</keyword>